<gene>
    <name evidence="9" type="ORF">PG996_011201</name>
</gene>
<dbReference type="PANTHER" id="PTHR33048">
    <property type="entry name" value="PTH11-LIKE INTEGRAL MEMBRANE PROTEIN (AFU_ORTHOLOGUE AFUA_5G11245)"/>
    <property type="match status" value="1"/>
</dbReference>
<name>A0ABR1UEE9_9PEZI</name>
<dbReference type="PANTHER" id="PTHR33048:SF155">
    <property type="entry name" value="INTEGRAL MEMBRANE PROTEIN"/>
    <property type="match status" value="1"/>
</dbReference>
<keyword evidence="10" id="KW-1185">Reference proteome</keyword>
<feature type="transmembrane region" description="Helical" evidence="7">
    <location>
        <begin position="181"/>
        <end position="206"/>
    </location>
</feature>
<evidence type="ECO:0000313" key="10">
    <source>
        <dbReference type="Proteomes" id="UP001446871"/>
    </source>
</evidence>
<evidence type="ECO:0000256" key="6">
    <source>
        <dbReference type="SAM" id="MobiDB-lite"/>
    </source>
</evidence>
<evidence type="ECO:0000256" key="1">
    <source>
        <dbReference type="ARBA" id="ARBA00004141"/>
    </source>
</evidence>
<feature type="compositionally biased region" description="Basic and acidic residues" evidence="6">
    <location>
        <begin position="277"/>
        <end position="294"/>
    </location>
</feature>
<comment type="caution">
    <text evidence="9">The sequence shown here is derived from an EMBL/GenBank/DDBJ whole genome shotgun (WGS) entry which is preliminary data.</text>
</comment>
<sequence>MPYTGPQGNSTEWQDYLAENSGITELAIIWTFTGVAFIFASARWYVRGWMQRKLWSDDYLIAVSVATGIIACALTTVSVSKGIGRHVEALSTAQRISATLWVYAAYCPSVLSFGMPKLAVIALLARLLVPSRLHFWVLWTMGALVQLALLGVVGLLFGRCQPLLSAVDESIAGHCLNTETWVHYCLFAASFSAFVDFYLAAYPSIVLYKLQMARRKKIILSIALGLGAVSGAVAIYKTIVLLALSDPDFTYISCIRCHLPHNNMDTNRRKYHRDRLVDPGRATPVEHDLRKEPPRGSSSSHRAVEILRVAVWQQSQVGDGGPAPDTGARTAQRFGAAAVRLEGMLKYMYNASVICSVCNETPSIHMKGLTSGEHLDNGQTPEYNTPCSTNATKKEERKPTEINMGGCKGKKVASCSSSSATLGDLFSSLNINISWDIGSNDNIDRGPPPVGLVRKLGHKTRVSLLMLSLHQWMVNNHQVSRKRAPSTIQKKLKGAVGRRKAFMAVAAYDGTVTTIATGGRAPCGRIVIGRMGDIWHP</sequence>
<evidence type="ECO:0000256" key="7">
    <source>
        <dbReference type="SAM" id="Phobius"/>
    </source>
</evidence>
<feature type="transmembrane region" description="Helical" evidence="7">
    <location>
        <begin position="58"/>
        <end position="80"/>
    </location>
</feature>
<keyword evidence="4 7" id="KW-0472">Membrane</keyword>
<evidence type="ECO:0000256" key="5">
    <source>
        <dbReference type="ARBA" id="ARBA00038359"/>
    </source>
</evidence>
<dbReference type="InterPro" id="IPR049326">
    <property type="entry name" value="Rhodopsin_dom_fungi"/>
</dbReference>
<feature type="transmembrane region" description="Helical" evidence="7">
    <location>
        <begin position="218"/>
        <end position="244"/>
    </location>
</feature>
<feature type="domain" description="Rhodopsin" evidence="8">
    <location>
        <begin position="42"/>
        <end position="251"/>
    </location>
</feature>
<keyword evidence="2 7" id="KW-0812">Transmembrane</keyword>
<feature type="transmembrane region" description="Helical" evidence="7">
    <location>
        <begin position="27"/>
        <end position="46"/>
    </location>
</feature>
<accession>A0ABR1UEE9</accession>
<comment type="similarity">
    <text evidence="5">Belongs to the SAT4 family.</text>
</comment>
<organism evidence="9 10">
    <name type="scientific">Apiospora saccharicola</name>
    <dbReference type="NCBI Taxonomy" id="335842"/>
    <lineage>
        <taxon>Eukaryota</taxon>
        <taxon>Fungi</taxon>
        <taxon>Dikarya</taxon>
        <taxon>Ascomycota</taxon>
        <taxon>Pezizomycotina</taxon>
        <taxon>Sordariomycetes</taxon>
        <taxon>Xylariomycetidae</taxon>
        <taxon>Amphisphaeriales</taxon>
        <taxon>Apiosporaceae</taxon>
        <taxon>Apiospora</taxon>
    </lineage>
</organism>
<reference evidence="9 10" key="1">
    <citation type="submission" date="2023-01" db="EMBL/GenBank/DDBJ databases">
        <title>Analysis of 21 Apiospora genomes using comparative genomics revels a genus with tremendous synthesis potential of carbohydrate active enzymes and secondary metabolites.</title>
        <authorList>
            <person name="Sorensen T."/>
        </authorList>
    </citation>
    <scope>NUCLEOTIDE SEQUENCE [LARGE SCALE GENOMIC DNA]</scope>
    <source>
        <strain evidence="9 10">CBS 83171</strain>
    </source>
</reference>
<feature type="compositionally biased region" description="Polar residues" evidence="6">
    <location>
        <begin position="377"/>
        <end position="391"/>
    </location>
</feature>
<dbReference type="EMBL" id="JAQQWM010000007">
    <property type="protein sequence ID" value="KAK8057264.1"/>
    <property type="molecule type" value="Genomic_DNA"/>
</dbReference>
<dbReference type="InterPro" id="IPR052337">
    <property type="entry name" value="SAT4-like"/>
</dbReference>
<proteinExistence type="inferred from homology"/>
<feature type="region of interest" description="Disordered" evidence="6">
    <location>
        <begin position="375"/>
        <end position="403"/>
    </location>
</feature>
<feature type="region of interest" description="Disordered" evidence="6">
    <location>
        <begin position="277"/>
        <end position="300"/>
    </location>
</feature>
<comment type="subcellular location">
    <subcellularLocation>
        <location evidence="1">Membrane</location>
        <topology evidence="1">Multi-pass membrane protein</topology>
    </subcellularLocation>
</comment>
<evidence type="ECO:0000256" key="2">
    <source>
        <dbReference type="ARBA" id="ARBA00022692"/>
    </source>
</evidence>
<evidence type="ECO:0000313" key="9">
    <source>
        <dbReference type="EMBL" id="KAK8057264.1"/>
    </source>
</evidence>
<feature type="transmembrane region" description="Helical" evidence="7">
    <location>
        <begin position="136"/>
        <end position="157"/>
    </location>
</feature>
<dbReference type="Pfam" id="PF20684">
    <property type="entry name" value="Fung_rhodopsin"/>
    <property type="match status" value="1"/>
</dbReference>
<protein>
    <recommendedName>
        <fullName evidence="8">Rhodopsin domain-containing protein</fullName>
    </recommendedName>
</protein>
<evidence type="ECO:0000256" key="4">
    <source>
        <dbReference type="ARBA" id="ARBA00023136"/>
    </source>
</evidence>
<evidence type="ECO:0000259" key="8">
    <source>
        <dbReference type="Pfam" id="PF20684"/>
    </source>
</evidence>
<dbReference type="Proteomes" id="UP001446871">
    <property type="component" value="Unassembled WGS sequence"/>
</dbReference>
<evidence type="ECO:0000256" key="3">
    <source>
        <dbReference type="ARBA" id="ARBA00022989"/>
    </source>
</evidence>
<keyword evidence="3 7" id="KW-1133">Transmembrane helix</keyword>
<feature type="transmembrane region" description="Helical" evidence="7">
    <location>
        <begin position="100"/>
        <end position="124"/>
    </location>
</feature>